<name>A0A8S5P7P9_9CAUD</name>
<proteinExistence type="predicted"/>
<evidence type="ECO:0000313" key="2">
    <source>
        <dbReference type="EMBL" id="DAE03118.1"/>
    </source>
</evidence>
<protein>
    <submittedName>
        <fullName evidence="2">Uncharacterized protein</fullName>
    </submittedName>
</protein>
<keyword evidence="1" id="KW-0812">Transmembrane</keyword>
<feature type="transmembrane region" description="Helical" evidence="1">
    <location>
        <begin position="12"/>
        <end position="28"/>
    </location>
</feature>
<dbReference type="EMBL" id="BK015359">
    <property type="protein sequence ID" value="DAE03118.1"/>
    <property type="molecule type" value="Genomic_DNA"/>
</dbReference>
<evidence type="ECO:0000256" key="1">
    <source>
        <dbReference type="SAM" id="Phobius"/>
    </source>
</evidence>
<organism evidence="2">
    <name type="scientific">Podoviridae sp. ctU7u6</name>
    <dbReference type="NCBI Taxonomy" id="2825252"/>
    <lineage>
        <taxon>Viruses</taxon>
        <taxon>Duplodnaviria</taxon>
        <taxon>Heunggongvirae</taxon>
        <taxon>Uroviricota</taxon>
        <taxon>Caudoviricetes</taxon>
    </lineage>
</organism>
<sequence length="30" mass="3358">MTIKTCFKIQQNCIVSTILIISMILTSARS</sequence>
<accession>A0A8S5P7P9</accession>
<keyword evidence="1" id="KW-0472">Membrane</keyword>
<reference evidence="2" key="1">
    <citation type="journal article" date="2021" name="Proc. Natl. Acad. Sci. U.S.A.">
        <title>A Catalog of Tens of Thousands of Viruses from Human Metagenomes Reveals Hidden Associations with Chronic Diseases.</title>
        <authorList>
            <person name="Tisza M.J."/>
            <person name="Buck C.B."/>
        </authorList>
    </citation>
    <scope>NUCLEOTIDE SEQUENCE</scope>
    <source>
        <strain evidence="2">CtU7u6</strain>
    </source>
</reference>
<keyword evidence="1" id="KW-1133">Transmembrane helix</keyword>